<protein>
    <submittedName>
        <fullName evidence="2">Uncharacterized protein</fullName>
    </submittedName>
</protein>
<proteinExistence type="predicted"/>
<evidence type="ECO:0000256" key="1">
    <source>
        <dbReference type="SAM" id="Phobius"/>
    </source>
</evidence>
<accession>A0A1I2TEQ2</accession>
<dbReference type="AlphaFoldDB" id="A0A1I2TEQ2"/>
<keyword evidence="1" id="KW-0812">Transmembrane</keyword>
<evidence type="ECO:0000313" key="2">
    <source>
        <dbReference type="EMBL" id="SFG62609.1"/>
    </source>
</evidence>
<keyword evidence="1" id="KW-1133">Transmembrane helix</keyword>
<dbReference type="Proteomes" id="UP000199065">
    <property type="component" value="Unassembled WGS sequence"/>
</dbReference>
<dbReference type="EMBL" id="FOPJ01000008">
    <property type="protein sequence ID" value="SFG62609.1"/>
    <property type="molecule type" value="Genomic_DNA"/>
</dbReference>
<sequence>MVVLFLTLVGMLAQFFAASQVNALAPKFSRSQSMHMLVAIVAMALPYSLAFRGVFATLGSAGRSRW</sequence>
<evidence type="ECO:0000313" key="3">
    <source>
        <dbReference type="Proteomes" id="UP000199065"/>
    </source>
</evidence>
<keyword evidence="1" id="KW-0472">Membrane</keyword>
<keyword evidence="3" id="KW-1185">Reference proteome</keyword>
<organism evidence="2 3">
    <name type="scientific">Corynebacterium spheniscorum</name>
    <dbReference type="NCBI Taxonomy" id="185761"/>
    <lineage>
        <taxon>Bacteria</taxon>
        <taxon>Bacillati</taxon>
        <taxon>Actinomycetota</taxon>
        <taxon>Actinomycetes</taxon>
        <taxon>Mycobacteriales</taxon>
        <taxon>Corynebacteriaceae</taxon>
        <taxon>Corynebacterium</taxon>
    </lineage>
</organism>
<reference evidence="2 3" key="1">
    <citation type="submission" date="2016-10" db="EMBL/GenBank/DDBJ databases">
        <authorList>
            <person name="de Groot N.N."/>
        </authorList>
    </citation>
    <scope>NUCLEOTIDE SEQUENCE [LARGE SCALE GENOMIC DNA]</scope>
    <source>
        <strain>J11</strain>
        <strain evidence="3">PG 39</strain>
    </source>
</reference>
<feature type="transmembrane region" description="Helical" evidence="1">
    <location>
        <begin position="33"/>
        <end position="55"/>
    </location>
</feature>
<name>A0A1I2TEQ2_9CORY</name>
<gene>
    <name evidence="2" type="ORF">SAMN05660282_01419</name>
</gene>